<proteinExistence type="predicted"/>
<keyword evidence="4 6" id="KW-0472">Membrane</keyword>
<keyword evidence="2 6" id="KW-0812">Transmembrane</keyword>
<feature type="transmembrane region" description="Helical" evidence="6">
    <location>
        <begin position="176"/>
        <end position="192"/>
    </location>
</feature>
<evidence type="ECO:0000256" key="2">
    <source>
        <dbReference type="ARBA" id="ARBA00022692"/>
    </source>
</evidence>
<dbReference type="GO" id="GO:0050909">
    <property type="term" value="P:sensory perception of taste"/>
    <property type="evidence" value="ECO:0007669"/>
    <property type="project" value="InterPro"/>
</dbReference>
<keyword evidence="5" id="KW-0675">Receptor</keyword>
<evidence type="ECO:0000256" key="4">
    <source>
        <dbReference type="ARBA" id="ARBA00023136"/>
    </source>
</evidence>
<dbReference type="PANTHER" id="PTHR21421:SF29">
    <property type="entry name" value="GUSTATORY RECEPTOR 5A FOR TREHALOSE-RELATED"/>
    <property type="match status" value="1"/>
</dbReference>
<dbReference type="GO" id="GO:0038023">
    <property type="term" value="F:signaling receptor activity"/>
    <property type="evidence" value="ECO:0007669"/>
    <property type="project" value="UniProtKB-ARBA"/>
</dbReference>
<evidence type="ECO:0008006" key="9">
    <source>
        <dbReference type="Google" id="ProtNLM"/>
    </source>
</evidence>
<dbReference type="AlphaFoldDB" id="A0AAN9FZF3"/>
<evidence type="ECO:0000256" key="3">
    <source>
        <dbReference type="ARBA" id="ARBA00022989"/>
    </source>
</evidence>
<dbReference type="EMBL" id="JBAMIC010001039">
    <property type="protein sequence ID" value="KAK7089614.1"/>
    <property type="molecule type" value="Genomic_DNA"/>
</dbReference>
<reference evidence="7 8" key="1">
    <citation type="submission" date="2024-02" db="EMBL/GenBank/DDBJ databases">
        <title>Chromosome-scale genome assembly of the rough periwinkle Littorina saxatilis.</title>
        <authorList>
            <person name="De Jode A."/>
            <person name="Faria R."/>
            <person name="Formenti G."/>
            <person name="Sims Y."/>
            <person name="Smith T.P."/>
            <person name="Tracey A."/>
            <person name="Wood J.M.D."/>
            <person name="Zagrodzka Z.B."/>
            <person name="Johannesson K."/>
            <person name="Butlin R.K."/>
            <person name="Leder E.H."/>
        </authorList>
    </citation>
    <scope>NUCLEOTIDE SEQUENCE [LARGE SCALE GENOMIC DNA]</scope>
    <source>
        <strain evidence="7">Snail1</strain>
        <tissue evidence="7">Muscle</tissue>
    </source>
</reference>
<evidence type="ECO:0000256" key="6">
    <source>
        <dbReference type="SAM" id="Phobius"/>
    </source>
</evidence>
<gene>
    <name evidence="7" type="ORF">V1264_024475</name>
</gene>
<feature type="transmembrane region" description="Helical" evidence="6">
    <location>
        <begin position="6"/>
        <end position="24"/>
    </location>
</feature>
<comment type="caution">
    <text evidence="7">The sequence shown here is derived from an EMBL/GenBank/DDBJ whole genome shotgun (WGS) entry which is preliminary data.</text>
</comment>
<dbReference type="GO" id="GO:0016020">
    <property type="term" value="C:membrane"/>
    <property type="evidence" value="ECO:0007669"/>
    <property type="project" value="UniProtKB-SubCell"/>
</dbReference>
<evidence type="ECO:0000256" key="1">
    <source>
        <dbReference type="ARBA" id="ARBA00004141"/>
    </source>
</evidence>
<dbReference type="PANTHER" id="PTHR21421">
    <property type="entry name" value="GUSTATORY RECEPTOR"/>
    <property type="match status" value="1"/>
</dbReference>
<dbReference type="Pfam" id="PF08395">
    <property type="entry name" value="7tm_7"/>
    <property type="match status" value="1"/>
</dbReference>
<organism evidence="7 8">
    <name type="scientific">Littorina saxatilis</name>
    <dbReference type="NCBI Taxonomy" id="31220"/>
    <lineage>
        <taxon>Eukaryota</taxon>
        <taxon>Metazoa</taxon>
        <taxon>Spiralia</taxon>
        <taxon>Lophotrochozoa</taxon>
        <taxon>Mollusca</taxon>
        <taxon>Gastropoda</taxon>
        <taxon>Caenogastropoda</taxon>
        <taxon>Littorinimorpha</taxon>
        <taxon>Littorinoidea</taxon>
        <taxon>Littorinidae</taxon>
        <taxon>Littorina</taxon>
    </lineage>
</organism>
<feature type="transmembrane region" description="Helical" evidence="6">
    <location>
        <begin position="70"/>
        <end position="90"/>
    </location>
</feature>
<dbReference type="Proteomes" id="UP001374579">
    <property type="component" value="Unassembled WGS sequence"/>
</dbReference>
<keyword evidence="8" id="KW-1185">Reference proteome</keyword>
<keyword evidence="3 6" id="KW-1133">Transmembrane helix</keyword>
<feature type="transmembrane region" description="Helical" evidence="6">
    <location>
        <begin position="102"/>
        <end position="124"/>
    </location>
</feature>
<comment type="subcellular location">
    <subcellularLocation>
        <location evidence="1">Membrane</location>
        <topology evidence="1">Multi-pass membrane protein</topology>
    </subcellularLocation>
</comment>
<evidence type="ECO:0000256" key="5">
    <source>
        <dbReference type="ARBA" id="ARBA00023170"/>
    </source>
</evidence>
<name>A0AAN9FZF3_9CAEN</name>
<evidence type="ECO:0000313" key="7">
    <source>
        <dbReference type="EMBL" id="KAK7089614.1"/>
    </source>
</evidence>
<sequence>MHRSLLYLWAPPILYSFLWFVLLIEMKRFHFDLAKHFVKASGDKDYEYFRMRHAAICNLMDDANAVVGHFLFATYGVGIPVLLIALRSLIYGELSSTFTYVVMYIMVHYCATLVMVTLSGAVLAKQALRPAQILYEISIDSVSDREFRSLSMFLSRLQGGSIGFHVYGLFNIDNSTILMVLGTVVTYAVVILQF</sequence>
<dbReference type="GO" id="GO:0051606">
    <property type="term" value="P:detection of stimulus"/>
    <property type="evidence" value="ECO:0007669"/>
    <property type="project" value="UniProtKB-ARBA"/>
</dbReference>
<evidence type="ECO:0000313" key="8">
    <source>
        <dbReference type="Proteomes" id="UP001374579"/>
    </source>
</evidence>
<dbReference type="InterPro" id="IPR013604">
    <property type="entry name" value="7TM_chemorcpt"/>
</dbReference>
<accession>A0AAN9FZF3</accession>
<protein>
    <recommendedName>
        <fullName evidence="9">Gustatory receptor</fullName>
    </recommendedName>
</protein>